<accession>N0B7E2</accession>
<name>N0B7E2_9HYPH</name>
<reference evidence="2 3" key="1">
    <citation type="journal article" date="2013" name="Genome Announc.">
        <title>Genome sequences for three denitrifying bacterial strains isolated from a uranium- and nitrate-contaminated subsurface environment.</title>
        <authorList>
            <person name="Venkatramanan R."/>
            <person name="Prakash O."/>
            <person name="Woyke T."/>
            <person name="Chain P."/>
            <person name="Goodwin L.A."/>
            <person name="Watson D."/>
            <person name="Brooks S."/>
            <person name="Kostka J.E."/>
            <person name="Green S.J."/>
        </authorList>
    </citation>
    <scope>NUCLEOTIDE SEQUENCE [LARGE SCALE GENOMIC DNA]</scope>
    <source>
        <strain evidence="2 3">1NES1</strain>
    </source>
</reference>
<feature type="region of interest" description="Disordered" evidence="1">
    <location>
        <begin position="116"/>
        <end position="153"/>
    </location>
</feature>
<dbReference type="EMBL" id="CP005587">
    <property type="protein sequence ID" value="AGK59519.1"/>
    <property type="molecule type" value="Genomic_DNA"/>
</dbReference>
<dbReference type="KEGG" id="hdt:HYPDE_39248"/>
<gene>
    <name evidence="2" type="ORF">HYPDE_39248</name>
</gene>
<keyword evidence="3" id="KW-1185">Reference proteome</keyword>
<evidence type="ECO:0000313" key="3">
    <source>
        <dbReference type="Proteomes" id="UP000005952"/>
    </source>
</evidence>
<proteinExistence type="predicted"/>
<evidence type="ECO:0000313" key="2">
    <source>
        <dbReference type="EMBL" id="AGK59519.1"/>
    </source>
</evidence>
<sequence>MFIVVCALAYKLGSAVNKKPKQDPIFHPDETSAFQESLVAWPSSGATAASIRIATSVTDPPPAAPLSAYPKPDAAATISPRALENNPPPAPLSGVKPAQLSEDSATRLSTNLRNAGEDTAQSLPDRAIAGEPNVSKTRDPSAPPRVVSPVPTFKPDLSVPANAKSYQAPDVAATLRGEKLFAELRSLASPRPPAECNSCEPRVTPDVRATVAPGAVVHAHHPAPVESPAQPLIFEGVRPDVRATLPPA</sequence>
<feature type="region of interest" description="Disordered" evidence="1">
    <location>
        <begin position="79"/>
        <end position="104"/>
    </location>
</feature>
<protein>
    <submittedName>
        <fullName evidence="2">Uncharacterized protein</fullName>
    </submittedName>
</protein>
<organism evidence="2 3">
    <name type="scientific">Hyphomicrobium denitrificans 1NES1</name>
    <dbReference type="NCBI Taxonomy" id="670307"/>
    <lineage>
        <taxon>Bacteria</taxon>
        <taxon>Pseudomonadati</taxon>
        <taxon>Pseudomonadota</taxon>
        <taxon>Alphaproteobacteria</taxon>
        <taxon>Hyphomicrobiales</taxon>
        <taxon>Hyphomicrobiaceae</taxon>
        <taxon>Hyphomicrobium</taxon>
    </lineage>
</organism>
<dbReference type="HOGENOM" id="CLU_1118974_0_0_5"/>
<dbReference type="Proteomes" id="UP000005952">
    <property type="component" value="Chromosome"/>
</dbReference>
<evidence type="ECO:0000256" key="1">
    <source>
        <dbReference type="SAM" id="MobiDB-lite"/>
    </source>
</evidence>
<dbReference type="AlphaFoldDB" id="N0B7E2"/>